<sequence length="571" mass="63214">MIKGNIFFLLAAALLCSYTGTAQKKMQSKKTAVFSNVVYNGDDQIYKNNPLKPDEFYTPILQGCYPDPAITKKGDDYYMVCSSFAMFPGVPIFHSKDLVNWTDLGGVLNNVSEFNPHDTGISAGVYAPGITYNPHNDTFYMIVTAFSGGLGNIIVKTKDPMKGWGSPIKLDFGGIDPSIFFDENGKGYIVHNDAPDKGKELYEGHRVIKVWEYDLTTDKVIPGTDKIIVDGGVDLSKKPIWIEAPHLYKKNGKYYLMCAEGGTGGNHSEVIFTSDSPKGPFKPASNNPILTQRYFPKDRANKVDWAGHADLIQGPDNKYYGVFLAIRPNEKDRVNIGRETFILPVDWSGEFPVFENGLVPMQPKLKMPAGVTNQTGKNGFFPNGNFTFTENFTSQKLDYRWIGLRGPRENFSSVSKKGLEITPFEVNIKEMKPTSTLFYRQQHNTFSFTASVDYKLQSEKDLAGIVCLQNERFNYVFGITKKGNDTFIILERTEKGQSKIIASSKIKITNTLRLQVKAAGDNYEFSYAVNGVDFENLGGTVSGDILSTNAAGGFTGALVGLYATSANDAHP</sequence>
<keyword evidence="2 6" id="KW-0378">Hydrolase</keyword>
<organism evidence="9 10">
    <name type="scientific">Flavobacterium johnsoniae (strain ATCC 17061 / DSM 2064 / JCM 8514 / BCRC 14874 / CCUG 350202 / NBRC 14942 / NCIMB 11054 / UW101)</name>
    <name type="common">Cytophaga johnsonae</name>
    <dbReference type="NCBI Taxonomy" id="376686"/>
    <lineage>
        <taxon>Bacteria</taxon>
        <taxon>Pseudomonadati</taxon>
        <taxon>Bacteroidota</taxon>
        <taxon>Flavobacteriia</taxon>
        <taxon>Flavobacteriales</taxon>
        <taxon>Flavobacteriaceae</taxon>
        <taxon>Flavobacterium</taxon>
    </lineage>
</organism>
<dbReference type="CAZy" id="GH43">
    <property type="family name" value="Glycoside Hydrolase Family 43"/>
</dbReference>
<dbReference type="InterPro" id="IPR051795">
    <property type="entry name" value="Glycosyl_Hydrlase_43"/>
</dbReference>
<dbReference type="InterPro" id="IPR013320">
    <property type="entry name" value="ConA-like_dom_sf"/>
</dbReference>
<dbReference type="GO" id="GO:0004553">
    <property type="term" value="F:hydrolase activity, hydrolyzing O-glycosyl compounds"/>
    <property type="evidence" value="ECO:0007669"/>
    <property type="project" value="InterPro"/>
</dbReference>
<evidence type="ECO:0000256" key="2">
    <source>
        <dbReference type="ARBA" id="ARBA00022801"/>
    </source>
</evidence>
<dbReference type="InterPro" id="IPR006710">
    <property type="entry name" value="Glyco_hydro_43"/>
</dbReference>
<dbReference type="Gene3D" id="2.115.10.20">
    <property type="entry name" value="Glycosyl hydrolase domain, family 43"/>
    <property type="match status" value="1"/>
</dbReference>
<comment type="similarity">
    <text evidence="1 6">Belongs to the glycosyl hydrolase 43 family.</text>
</comment>
<feature type="active site" description="Proton acceptor" evidence="4">
    <location>
        <position position="67"/>
    </location>
</feature>
<dbReference type="SUPFAM" id="SSF49899">
    <property type="entry name" value="Concanavalin A-like lectins/glucanases"/>
    <property type="match status" value="1"/>
</dbReference>
<dbReference type="KEGG" id="fjo:Fjoh_3880"/>
<dbReference type="GO" id="GO:0005975">
    <property type="term" value="P:carbohydrate metabolic process"/>
    <property type="evidence" value="ECO:0007669"/>
    <property type="project" value="InterPro"/>
</dbReference>
<evidence type="ECO:0000259" key="8">
    <source>
        <dbReference type="Pfam" id="PF17851"/>
    </source>
</evidence>
<feature type="chain" id="PRO_5030164287" evidence="7">
    <location>
        <begin position="25"/>
        <end position="571"/>
    </location>
</feature>
<dbReference type="PANTHER" id="PTHR42812">
    <property type="entry name" value="BETA-XYLOSIDASE"/>
    <property type="match status" value="1"/>
</dbReference>
<evidence type="ECO:0000313" key="10">
    <source>
        <dbReference type="Proteomes" id="UP000006694"/>
    </source>
</evidence>
<dbReference type="AlphaFoldDB" id="A5FD23"/>
<feature type="domain" description="Beta-xylosidase C-terminal Concanavalin A-like" evidence="8">
    <location>
        <begin position="390"/>
        <end position="566"/>
    </location>
</feature>
<evidence type="ECO:0000256" key="7">
    <source>
        <dbReference type="SAM" id="SignalP"/>
    </source>
</evidence>
<dbReference type="SUPFAM" id="SSF75005">
    <property type="entry name" value="Arabinanase/levansucrase/invertase"/>
    <property type="match status" value="1"/>
</dbReference>
<dbReference type="OrthoDB" id="9801455at2"/>
<dbReference type="InterPro" id="IPR041542">
    <property type="entry name" value="GH43_C2"/>
</dbReference>
<keyword evidence="3 6" id="KW-0326">Glycosidase</keyword>
<feature type="signal peptide" evidence="7">
    <location>
        <begin position="1"/>
        <end position="24"/>
    </location>
</feature>
<dbReference type="GeneID" id="31766800"/>
<evidence type="ECO:0000256" key="3">
    <source>
        <dbReference type="ARBA" id="ARBA00023295"/>
    </source>
</evidence>
<evidence type="ECO:0000256" key="4">
    <source>
        <dbReference type="PIRSR" id="PIRSR606710-1"/>
    </source>
</evidence>
<reference evidence="9 10" key="1">
    <citation type="journal article" date="2009" name="Appl. Environ. Microbiol.">
        <title>Novel features of the polysaccharide-digesting gliding bacterium Flavobacterium johnsoniae as revealed by genome sequence analysis.</title>
        <authorList>
            <person name="McBride M.J."/>
            <person name="Xie G."/>
            <person name="Martens E.C."/>
            <person name="Lapidus A."/>
            <person name="Henrissat B."/>
            <person name="Rhodes R.G."/>
            <person name="Goltsman E."/>
            <person name="Wang W."/>
            <person name="Xu J."/>
            <person name="Hunnicutt D.W."/>
            <person name="Staroscik A.M."/>
            <person name="Hoover T.R."/>
            <person name="Cheng Y.Q."/>
            <person name="Stein J.L."/>
        </authorList>
    </citation>
    <scope>NUCLEOTIDE SEQUENCE [LARGE SCALE GENOMIC DNA]</scope>
    <source>
        <strain evidence="10">ATCC 17061 / DSM 2064 / JCM 8514 / BCRC 14874 / CCUG 350202 / NBRC 14942 / NCIMB 11054 / UW101</strain>
    </source>
</reference>
<dbReference type="RefSeq" id="WP_012025857.1">
    <property type="nucleotide sequence ID" value="NC_009441.1"/>
</dbReference>
<name>A5FD23_FLAJ1</name>
<gene>
    <name evidence="9" type="ordered locus">Fjoh_3880</name>
</gene>
<dbReference type="InterPro" id="IPR023296">
    <property type="entry name" value="Glyco_hydro_beta-prop_sf"/>
</dbReference>
<dbReference type="HOGENOM" id="CLU_016508_2_2_10"/>
<evidence type="ECO:0000256" key="5">
    <source>
        <dbReference type="PIRSR" id="PIRSR606710-2"/>
    </source>
</evidence>
<protein>
    <submittedName>
        <fullName evidence="9">Candidate beta-xylosidase/alpha-L-arabinofuranosidase Glycoside hydrolase family 43</fullName>
    </submittedName>
</protein>
<dbReference type="STRING" id="376686.Fjoh_3880"/>
<keyword evidence="7" id="KW-0732">Signal</keyword>
<dbReference type="Pfam" id="PF17851">
    <property type="entry name" value="GH43_C2"/>
    <property type="match status" value="1"/>
</dbReference>
<feature type="site" description="Important for catalytic activity, responsible for pKa modulation of the active site Glu and correct orientation of both the proton donor and substrate" evidence="5">
    <location>
        <position position="176"/>
    </location>
</feature>
<evidence type="ECO:0000313" key="9">
    <source>
        <dbReference type="EMBL" id="ABQ06891.1"/>
    </source>
</evidence>
<dbReference type="eggNOG" id="COG3507">
    <property type="taxonomic scope" value="Bacteria"/>
</dbReference>
<proteinExistence type="inferred from homology"/>
<evidence type="ECO:0000256" key="1">
    <source>
        <dbReference type="ARBA" id="ARBA00009865"/>
    </source>
</evidence>
<keyword evidence="10" id="KW-1185">Reference proteome</keyword>
<dbReference type="PANTHER" id="PTHR42812:SF12">
    <property type="entry name" value="BETA-XYLOSIDASE-RELATED"/>
    <property type="match status" value="1"/>
</dbReference>
<feature type="active site" description="Proton donor" evidence="4">
    <location>
        <position position="243"/>
    </location>
</feature>
<dbReference type="EMBL" id="CP000685">
    <property type="protein sequence ID" value="ABQ06891.1"/>
    <property type="molecule type" value="Genomic_DNA"/>
</dbReference>
<dbReference type="CDD" id="cd18617">
    <property type="entry name" value="GH43_XynB-like"/>
    <property type="match status" value="1"/>
</dbReference>
<dbReference type="Proteomes" id="UP000006694">
    <property type="component" value="Chromosome"/>
</dbReference>
<accession>A5FD23</accession>
<dbReference type="Gene3D" id="2.60.120.200">
    <property type="match status" value="1"/>
</dbReference>
<evidence type="ECO:0000256" key="6">
    <source>
        <dbReference type="RuleBase" id="RU361187"/>
    </source>
</evidence>
<dbReference type="Pfam" id="PF04616">
    <property type="entry name" value="Glyco_hydro_43"/>
    <property type="match status" value="1"/>
</dbReference>